<reference evidence="7 8" key="1">
    <citation type="submission" date="2019-08" db="EMBL/GenBank/DDBJ databases">
        <title>Amphibian skin-associated Pigmentiphaga: genome sequence and occurrence across geography and hosts.</title>
        <authorList>
            <person name="Bletz M.C."/>
            <person name="Bunk B."/>
            <person name="Sproeer C."/>
            <person name="Biwer P."/>
            <person name="Reiter S."/>
            <person name="Rabemananjara F.C.E."/>
            <person name="Schulz S."/>
            <person name="Overmann J."/>
            <person name="Vences M."/>
        </authorList>
    </citation>
    <scope>NUCLEOTIDE SEQUENCE [LARGE SCALE GENOMIC DNA]</scope>
    <source>
        <strain evidence="7 8">Mada1488</strain>
    </source>
</reference>
<dbReference type="AlphaFoldDB" id="A0A5C0B7Y9"/>
<keyword evidence="3 5" id="KW-0238">DNA-binding</keyword>
<dbReference type="PRINTS" id="PR00455">
    <property type="entry name" value="HTHTETR"/>
</dbReference>
<dbReference type="GO" id="GO:0003677">
    <property type="term" value="F:DNA binding"/>
    <property type="evidence" value="ECO:0007669"/>
    <property type="project" value="UniProtKB-UniRule"/>
</dbReference>
<feature type="DNA-binding region" description="H-T-H motif" evidence="5">
    <location>
        <begin position="32"/>
        <end position="51"/>
    </location>
</feature>
<evidence type="ECO:0000256" key="4">
    <source>
        <dbReference type="ARBA" id="ARBA00023163"/>
    </source>
</evidence>
<keyword evidence="4" id="KW-0804">Transcription</keyword>
<dbReference type="PROSITE" id="PS01081">
    <property type="entry name" value="HTH_TETR_1"/>
    <property type="match status" value="1"/>
</dbReference>
<keyword evidence="2" id="KW-0805">Transcription regulation</keyword>
<evidence type="ECO:0000259" key="6">
    <source>
        <dbReference type="PROSITE" id="PS50977"/>
    </source>
</evidence>
<feature type="domain" description="HTH tetR-type" evidence="6">
    <location>
        <begin position="9"/>
        <end position="69"/>
    </location>
</feature>
<evidence type="ECO:0000313" key="7">
    <source>
        <dbReference type="EMBL" id="QEI08917.1"/>
    </source>
</evidence>
<evidence type="ECO:0000256" key="2">
    <source>
        <dbReference type="ARBA" id="ARBA00023015"/>
    </source>
</evidence>
<dbReference type="SUPFAM" id="SSF48498">
    <property type="entry name" value="Tetracyclin repressor-like, C-terminal domain"/>
    <property type="match status" value="1"/>
</dbReference>
<dbReference type="InterPro" id="IPR023772">
    <property type="entry name" value="DNA-bd_HTH_TetR-type_CS"/>
</dbReference>
<dbReference type="Proteomes" id="UP000325161">
    <property type="component" value="Chromosome"/>
</dbReference>
<dbReference type="PANTHER" id="PTHR47506">
    <property type="entry name" value="TRANSCRIPTIONAL REGULATORY PROTEIN"/>
    <property type="match status" value="1"/>
</dbReference>
<organism evidence="7 8">
    <name type="scientific">Pigmentiphaga aceris</name>
    <dbReference type="NCBI Taxonomy" id="1940612"/>
    <lineage>
        <taxon>Bacteria</taxon>
        <taxon>Pseudomonadati</taxon>
        <taxon>Pseudomonadota</taxon>
        <taxon>Betaproteobacteria</taxon>
        <taxon>Burkholderiales</taxon>
        <taxon>Alcaligenaceae</taxon>
        <taxon>Pigmentiphaga</taxon>
    </lineage>
</organism>
<dbReference type="Gene3D" id="1.10.10.60">
    <property type="entry name" value="Homeodomain-like"/>
    <property type="match status" value="1"/>
</dbReference>
<dbReference type="PROSITE" id="PS50977">
    <property type="entry name" value="HTH_TETR_2"/>
    <property type="match status" value="1"/>
</dbReference>
<dbReference type="InterPro" id="IPR001647">
    <property type="entry name" value="HTH_TetR"/>
</dbReference>
<dbReference type="RefSeq" id="WP_148818521.1">
    <property type="nucleotide sequence ID" value="NZ_CP043046.1"/>
</dbReference>
<keyword evidence="1" id="KW-0678">Repressor</keyword>
<proteinExistence type="predicted"/>
<evidence type="ECO:0000256" key="1">
    <source>
        <dbReference type="ARBA" id="ARBA00022491"/>
    </source>
</evidence>
<protein>
    <submittedName>
        <fullName evidence="7">TetR/AcrR family transcriptional regulator</fullName>
    </submittedName>
</protein>
<dbReference type="PANTHER" id="PTHR47506:SF1">
    <property type="entry name" value="HTH-TYPE TRANSCRIPTIONAL REGULATOR YJDC"/>
    <property type="match status" value="1"/>
</dbReference>
<sequence>MAARGRPRAFDRDAALNAAMTLFWEKGFTATSMTDLCQCMGINSPSLYAAFGSKEALYAEAMAHYVESFSPQLWAPIEAAATAREGFEHFLTASAHLLTQETCPKGCMLTLSTVASEGVEDLGRLVVAGRNGALAALEARLRRAVNEGELPASLNVEGTARMFLGVQQGMSVQARDGASQAELEAMAEAAMRAWPGSPR</sequence>
<dbReference type="Gene3D" id="1.10.357.10">
    <property type="entry name" value="Tetracycline Repressor, domain 2"/>
    <property type="match status" value="1"/>
</dbReference>
<evidence type="ECO:0000256" key="3">
    <source>
        <dbReference type="ARBA" id="ARBA00023125"/>
    </source>
</evidence>
<evidence type="ECO:0000313" key="8">
    <source>
        <dbReference type="Proteomes" id="UP000325161"/>
    </source>
</evidence>
<dbReference type="EMBL" id="CP043046">
    <property type="protein sequence ID" value="QEI08917.1"/>
    <property type="molecule type" value="Genomic_DNA"/>
</dbReference>
<dbReference type="InterPro" id="IPR036271">
    <property type="entry name" value="Tet_transcr_reg_TetR-rel_C_sf"/>
</dbReference>
<gene>
    <name evidence="7" type="ORF">FXN63_25955</name>
</gene>
<dbReference type="Pfam" id="PF00440">
    <property type="entry name" value="TetR_N"/>
    <property type="match status" value="1"/>
</dbReference>
<dbReference type="SUPFAM" id="SSF46689">
    <property type="entry name" value="Homeodomain-like"/>
    <property type="match status" value="1"/>
</dbReference>
<keyword evidence="8" id="KW-1185">Reference proteome</keyword>
<dbReference type="OrthoDB" id="270177at2"/>
<dbReference type="InterPro" id="IPR009057">
    <property type="entry name" value="Homeodomain-like_sf"/>
</dbReference>
<accession>A0A5C0B7Y9</accession>
<dbReference type="KEGG" id="pacr:FXN63_25955"/>
<name>A0A5C0B7Y9_9BURK</name>
<evidence type="ECO:0000256" key="5">
    <source>
        <dbReference type="PROSITE-ProRule" id="PRU00335"/>
    </source>
</evidence>